<dbReference type="AlphaFoldDB" id="A0AAN6THA1"/>
<accession>A0AAN6THA1</accession>
<dbReference type="Pfam" id="PF00583">
    <property type="entry name" value="Acetyltransf_1"/>
    <property type="match status" value="1"/>
</dbReference>
<dbReference type="PROSITE" id="PS51186">
    <property type="entry name" value="GNAT"/>
    <property type="match status" value="1"/>
</dbReference>
<feature type="region of interest" description="Disordered" evidence="1">
    <location>
        <begin position="1"/>
        <end position="22"/>
    </location>
</feature>
<evidence type="ECO:0000313" key="3">
    <source>
        <dbReference type="EMBL" id="KAK4114462.1"/>
    </source>
</evidence>
<dbReference type="Proteomes" id="UP001302812">
    <property type="component" value="Unassembled WGS sequence"/>
</dbReference>
<reference evidence="3" key="1">
    <citation type="journal article" date="2023" name="Mol. Phylogenet. Evol.">
        <title>Genome-scale phylogeny and comparative genomics of the fungal order Sordariales.</title>
        <authorList>
            <person name="Hensen N."/>
            <person name="Bonometti L."/>
            <person name="Westerberg I."/>
            <person name="Brannstrom I.O."/>
            <person name="Guillou S."/>
            <person name="Cros-Aarteil S."/>
            <person name="Calhoun S."/>
            <person name="Haridas S."/>
            <person name="Kuo A."/>
            <person name="Mondo S."/>
            <person name="Pangilinan J."/>
            <person name="Riley R."/>
            <person name="LaButti K."/>
            <person name="Andreopoulos B."/>
            <person name="Lipzen A."/>
            <person name="Chen C."/>
            <person name="Yan M."/>
            <person name="Daum C."/>
            <person name="Ng V."/>
            <person name="Clum A."/>
            <person name="Steindorff A."/>
            <person name="Ohm R.A."/>
            <person name="Martin F."/>
            <person name="Silar P."/>
            <person name="Natvig D.O."/>
            <person name="Lalanne C."/>
            <person name="Gautier V."/>
            <person name="Ament-Velasquez S.L."/>
            <person name="Kruys A."/>
            <person name="Hutchinson M.I."/>
            <person name="Powell A.J."/>
            <person name="Barry K."/>
            <person name="Miller A.N."/>
            <person name="Grigoriev I.V."/>
            <person name="Debuchy R."/>
            <person name="Gladieux P."/>
            <person name="Hiltunen Thoren M."/>
            <person name="Johannesson H."/>
        </authorList>
    </citation>
    <scope>NUCLEOTIDE SEQUENCE</scope>
    <source>
        <strain evidence="3">CBS 508.74</strain>
    </source>
</reference>
<dbReference type="EMBL" id="MU853336">
    <property type="protein sequence ID" value="KAK4114462.1"/>
    <property type="molecule type" value="Genomic_DNA"/>
</dbReference>
<reference evidence="3" key="2">
    <citation type="submission" date="2023-05" db="EMBL/GenBank/DDBJ databases">
        <authorList>
            <consortium name="Lawrence Berkeley National Laboratory"/>
            <person name="Steindorff A."/>
            <person name="Hensen N."/>
            <person name="Bonometti L."/>
            <person name="Westerberg I."/>
            <person name="Brannstrom I.O."/>
            <person name="Guillou S."/>
            <person name="Cros-Aarteil S."/>
            <person name="Calhoun S."/>
            <person name="Haridas S."/>
            <person name="Kuo A."/>
            <person name="Mondo S."/>
            <person name="Pangilinan J."/>
            <person name="Riley R."/>
            <person name="Labutti K."/>
            <person name="Andreopoulos B."/>
            <person name="Lipzen A."/>
            <person name="Chen C."/>
            <person name="Yanf M."/>
            <person name="Daum C."/>
            <person name="Ng V."/>
            <person name="Clum A."/>
            <person name="Ohm R."/>
            <person name="Martin F."/>
            <person name="Silar P."/>
            <person name="Natvig D."/>
            <person name="Lalanne C."/>
            <person name="Gautier V."/>
            <person name="Ament-Velasquez S.L."/>
            <person name="Kruys A."/>
            <person name="Hutchinson M.I."/>
            <person name="Powell A.J."/>
            <person name="Barry K."/>
            <person name="Miller A.N."/>
            <person name="Grigoriev I.V."/>
            <person name="Debuchy R."/>
            <person name="Gladieux P."/>
            <person name="Thoren M.H."/>
            <person name="Johannesson H."/>
        </authorList>
    </citation>
    <scope>NUCLEOTIDE SEQUENCE</scope>
    <source>
        <strain evidence="3">CBS 508.74</strain>
    </source>
</reference>
<dbReference type="InterPro" id="IPR016181">
    <property type="entry name" value="Acyl_CoA_acyltransferase"/>
</dbReference>
<dbReference type="SUPFAM" id="SSF55729">
    <property type="entry name" value="Acyl-CoA N-acyltransferases (Nat)"/>
    <property type="match status" value="1"/>
</dbReference>
<organism evidence="3 4">
    <name type="scientific">Canariomyces notabilis</name>
    <dbReference type="NCBI Taxonomy" id="2074819"/>
    <lineage>
        <taxon>Eukaryota</taxon>
        <taxon>Fungi</taxon>
        <taxon>Dikarya</taxon>
        <taxon>Ascomycota</taxon>
        <taxon>Pezizomycotina</taxon>
        <taxon>Sordariomycetes</taxon>
        <taxon>Sordariomycetidae</taxon>
        <taxon>Sordariales</taxon>
        <taxon>Chaetomiaceae</taxon>
        <taxon>Canariomyces</taxon>
    </lineage>
</organism>
<keyword evidence="4" id="KW-1185">Reference proteome</keyword>
<dbReference type="RefSeq" id="XP_064672032.1">
    <property type="nucleotide sequence ID" value="XM_064809967.1"/>
</dbReference>
<evidence type="ECO:0000313" key="4">
    <source>
        <dbReference type="Proteomes" id="UP001302812"/>
    </source>
</evidence>
<proteinExistence type="predicted"/>
<dbReference type="CDD" id="cd04301">
    <property type="entry name" value="NAT_SF"/>
    <property type="match status" value="1"/>
</dbReference>
<dbReference type="GO" id="GO:0016747">
    <property type="term" value="F:acyltransferase activity, transferring groups other than amino-acyl groups"/>
    <property type="evidence" value="ECO:0007669"/>
    <property type="project" value="InterPro"/>
</dbReference>
<feature type="domain" description="N-acetyltransferase" evidence="2">
    <location>
        <begin position="202"/>
        <end position="369"/>
    </location>
</feature>
<evidence type="ECO:0000259" key="2">
    <source>
        <dbReference type="PROSITE" id="PS51186"/>
    </source>
</evidence>
<feature type="compositionally biased region" description="Basic and acidic residues" evidence="1">
    <location>
        <begin position="11"/>
        <end position="20"/>
    </location>
</feature>
<comment type="caution">
    <text evidence="3">The sequence shown here is derived from an EMBL/GenBank/DDBJ whole genome shotgun (WGS) entry which is preliminary data.</text>
</comment>
<dbReference type="InterPro" id="IPR000182">
    <property type="entry name" value="GNAT_dom"/>
</dbReference>
<protein>
    <recommendedName>
        <fullName evidence="2">N-acetyltransferase domain-containing protein</fullName>
    </recommendedName>
</protein>
<dbReference type="Gene3D" id="3.40.630.30">
    <property type="match status" value="1"/>
</dbReference>
<sequence length="536" mass="59803">MSSMGLPLSETRSRKMDATSRRGVTVVQDSLSQLPISKQLKDGDIILLLTPGVAPEVSPLNYDVTKPPSDPFEPLGKALAKRHPWVRHVPYLPRNGITGTHVVHIRLASTVIFVISGPPRHGQRSQVSLAEITRSVCEHRPQIIVTCCSIQELGPIETAFPTILELPSFAPSDMEAAAQLMFSEPRKRSTTEPNLHNLILAPKAWPVERWDGNRDISATFDLWRQCLPEAFHLGRYQLESLLRRDGYAMHYVVREPGTSELLGFCATYTTYADSGGERLIGSVGALLVRPSYRQRGIGLSLHDHALRQLTKTRGVCRLQLGSTFPRLLYGLPADTPWEDWFRRRGWTIEPPPAAPGRGLEACDWFLRFRDWPATGLTPSGLSFRPCEFAEFDMVLEFVEHESKRKDNVGWYDQYAKLANTMNIRDIIVGVEGDNIVAAALTYWGNTGSPVAEDLPWASTIAVDVGGVTCICISVDEADMRNKRDAIMIRLLDSCIHILAQKGMNSLLIDAVKGGDEGFQSMGFQKVAKYRDVWRDV</sequence>
<evidence type="ECO:0000256" key="1">
    <source>
        <dbReference type="SAM" id="MobiDB-lite"/>
    </source>
</evidence>
<dbReference type="GeneID" id="89934091"/>
<dbReference type="FunFam" id="3.40.630.30:FF:000233">
    <property type="entry name" value="Uncharacterized protein 9G6.260"/>
    <property type="match status" value="1"/>
</dbReference>
<name>A0AAN6THA1_9PEZI</name>
<gene>
    <name evidence="3" type="ORF">N656DRAFT_527851</name>
</gene>